<evidence type="ECO:0000313" key="1">
    <source>
        <dbReference type="EMBL" id="EGG15463.1"/>
    </source>
</evidence>
<organism evidence="1 2">
    <name type="scientific">Cavenderia fasciculata</name>
    <name type="common">Slime mold</name>
    <name type="synonym">Dictyostelium fasciculatum</name>
    <dbReference type="NCBI Taxonomy" id="261658"/>
    <lineage>
        <taxon>Eukaryota</taxon>
        <taxon>Amoebozoa</taxon>
        <taxon>Evosea</taxon>
        <taxon>Eumycetozoa</taxon>
        <taxon>Dictyostelia</taxon>
        <taxon>Acytosteliales</taxon>
        <taxon>Cavenderiaceae</taxon>
        <taxon>Cavenderia</taxon>
    </lineage>
</organism>
<dbReference type="EMBL" id="GL883026">
    <property type="protein sequence ID" value="EGG15463.1"/>
    <property type="molecule type" value="Genomic_DNA"/>
</dbReference>
<sequence length="821" mass="96022">MEDINTREKKKMKAPTTLSSTLFKSILNHSYLRSLIFNHVSSIHKQLDITTVKVSSLNTANDYIRYGLNDLFFKHIDQLWSLMFPDDYRNDNKITKIMTTAIDYHNDRVLEYLLNRIKRESGPFQTMVTVNYEKKRASHIVKLLSANVFNLLVDDNVQIESDGLLHRMAKTAIMVVGDVDVIRHLFNRYNLVDNLSSLFTEYQQAGCASPTAMKELFEKKTDLELIELYRAVIKVNKNDGTRSQTENILNALANDRIKLVQNILNVSSRRDNHMSDWKRSVSWQLFSPYATKKTSENVRKNELNHFSLSWDRYDYDDQGLLEKFKNGTDIDMLEFMVSRQNSNSAAFKEFINQKWPFPLSLASASSKEAVSFLLEYAQKDGTFVINVGTNYPYHPIKEIDPIFCSRHYIDLFSKYVVFRYSTSSSTSNIVRSTLRQAPKGQEYEELDYVLKSKFCHNLNIDFADSLASIIDLSSDDGNEHFIERLVAYANEYPTKCLFPMESVHKYTQDDYHGRDQFLSVVARVLDECGIDETDDEPIFITGESDKWILPPLLVETMADQLSVYHYYFYLSSAAMTTNMELYKKMFKLCSEGNKVDSFDLVRIVSLLVNAGHYAFTKEFIINSYIDLTAEKPKTLKKSMDIIFQLYFDLVKKGTLAKEDDGMDIDQQDYQELAEEILNLLPTENQFEILYYAMDMTDDQFNNIWDQFYNDSNVGDWLVDPSKHLESLKYNQKFFNHLERLYRLYQQDQLDRHQTIKYPMNPPPLIIEYIGIWNQCIQNYYFNNKDNNSNNNRIVTNYTQKEYDHFMKLAIEIGFIPDKELK</sequence>
<dbReference type="KEGG" id="dfa:DFA_10302"/>
<reference evidence="2" key="1">
    <citation type="journal article" date="2011" name="Genome Res.">
        <title>Phylogeny-wide analysis of social amoeba genomes highlights ancient origins for complex intercellular communication.</title>
        <authorList>
            <person name="Heidel A.J."/>
            <person name="Lawal H.M."/>
            <person name="Felder M."/>
            <person name="Schilde C."/>
            <person name="Helps N.R."/>
            <person name="Tunggal B."/>
            <person name="Rivero F."/>
            <person name="John U."/>
            <person name="Schleicher M."/>
            <person name="Eichinger L."/>
            <person name="Platzer M."/>
            <person name="Noegel A.A."/>
            <person name="Schaap P."/>
            <person name="Gloeckner G."/>
        </authorList>
    </citation>
    <scope>NUCLEOTIDE SEQUENCE [LARGE SCALE GENOMIC DNA]</scope>
    <source>
        <strain evidence="2">SH3</strain>
    </source>
</reference>
<dbReference type="Proteomes" id="UP000007797">
    <property type="component" value="Unassembled WGS sequence"/>
</dbReference>
<accession>F4Q9U4</accession>
<gene>
    <name evidence="1" type="ORF">DFA_10302</name>
</gene>
<dbReference type="GeneID" id="14867562"/>
<proteinExistence type="predicted"/>
<protein>
    <submittedName>
        <fullName evidence="1">Uncharacterized protein</fullName>
    </submittedName>
</protein>
<dbReference type="RefSeq" id="XP_004354205.1">
    <property type="nucleotide sequence ID" value="XM_004354153.1"/>
</dbReference>
<dbReference type="AlphaFoldDB" id="F4Q9U4"/>
<name>F4Q9U4_CACFS</name>
<keyword evidence="2" id="KW-1185">Reference proteome</keyword>
<evidence type="ECO:0000313" key="2">
    <source>
        <dbReference type="Proteomes" id="UP000007797"/>
    </source>
</evidence>